<dbReference type="Proteomes" id="UP000186132">
    <property type="component" value="Unassembled WGS sequence"/>
</dbReference>
<dbReference type="AlphaFoldDB" id="A0A1M5L3D9"/>
<accession>A0A1M5L3D9</accession>
<dbReference type="GO" id="GO:0016020">
    <property type="term" value="C:membrane"/>
    <property type="evidence" value="ECO:0007669"/>
    <property type="project" value="TreeGrafter"/>
</dbReference>
<dbReference type="PROSITE" id="PS00455">
    <property type="entry name" value="AMP_BINDING"/>
    <property type="match status" value="1"/>
</dbReference>
<organism evidence="7 8">
    <name type="scientific">Jatrophihabitans endophyticus</name>
    <dbReference type="NCBI Taxonomy" id="1206085"/>
    <lineage>
        <taxon>Bacteria</taxon>
        <taxon>Bacillati</taxon>
        <taxon>Actinomycetota</taxon>
        <taxon>Actinomycetes</taxon>
        <taxon>Jatrophihabitantales</taxon>
        <taxon>Jatrophihabitantaceae</taxon>
        <taxon>Jatrophihabitans</taxon>
    </lineage>
</organism>
<dbReference type="STRING" id="1206085.SAMN05443575_2341"/>
<keyword evidence="2" id="KW-0436">Ligase</keyword>
<dbReference type="GO" id="GO:0004467">
    <property type="term" value="F:long-chain fatty acid-CoA ligase activity"/>
    <property type="evidence" value="ECO:0007669"/>
    <property type="project" value="TreeGrafter"/>
</dbReference>
<reference evidence="7 8" key="1">
    <citation type="submission" date="2016-11" db="EMBL/GenBank/DDBJ databases">
        <authorList>
            <person name="Jaros S."/>
            <person name="Januszkiewicz K."/>
            <person name="Wedrychowicz H."/>
        </authorList>
    </citation>
    <scope>NUCLEOTIDE SEQUENCE [LARGE SCALE GENOMIC DNA]</scope>
    <source>
        <strain evidence="7 8">DSM 45627</strain>
    </source>
</reference>
<dbReference type="Gene3D" id="3.40.50.12780">
    <property type="entry name" value="N-terminal domain of ligase-like"/>
    <property type="match status" value="1"/>
</dbReference>
<dbReference type="SUPFAM" id="SSF56801">
    <property type="entry name" value="Acetyl-CoA synthetase-like"/>
    <property type="match status" value="1"/>
</dbReference>
<keyword evidence="3" id="KW-0276">Fatty acid metabolism</keyword>
<evidence type="ECO:0000256" key="5">
    <source>
        <dbReference type="ARBA" id="ARBA00032875"/>
    </source>
</evidence>
<dbReference type="EMBL" id="FQVU01000003">
    <property type="protein sequence ID" value="SHG59602.1"/>
    <property type="molecule type" value="Genomic_DNA"/>
</dbReference>
<dbReference type="RefSeq" id="WP_073390367.1">
    <property type="nucleotide sequence ID" value="NZ_FQVU01000003.1"/>
</dbReference>
<proteinExistence type="inferred from homology"/>
<evidence type="ECO:0000256" key="2">
    <source>
        <dbReference type="ARBA" id="ARBA00022598"/>
    </source>
</evidence>
<gene>
    <name evidence="7" type="ORF">SAMN05443575_2341</name>
</gene>
<protein>
    <recommendedName>
        <fullName evidence="5">Acyl-CoA synthetase</fullName>
    </recommendedName>
</protein>
<evidence type="ECO:0000259" key="6">
    <source>
        <dbReference type="Pfam" id="PF00501"/>
    </source>
</evidence>
<dbReference type="OrthoDB" id="5240489at2"/>
<dbReference type="PANTHER" id="PTHR43272:SF32">
    <property type="entry name" value="AMP-DEPENDENT SYNTHETASE_LIGASE DOMAIN-CONTAINING PROTEIN"/>
    <property type="match status" value="1"/>
</dbReference>
<keyword evidence="8" id="KW-1185">Reference proteome</keyword>
<evidence type="ECO:0000256" key="1">
    <source>
        <dbReference type="ARBA" id="ARBA00006432"/>
    </source>
</evidence>
<evidence type="ECO:0000256" key="3">
    <source>
        <dbReference type="ARBA" id="ARBA00022832"/>
    </source>
</evidence>
<feature type="domain" description="AMP-dependent synthetase/ligase" evidence="6">
    <location>
        <begin position="24"/>
        <end position="423"/>
    </location>
</feature>
<dbReference type="InterPro" id="IPR042099">
    <property type="entry name" value="ANL_N_sf"/>
</dbReference>
<dbReference type="CDD" id="cd05907">
    <property type="entry name" value="VL_LC_FACS_like"/>
    <property type="match status" value="1"/>
</dbReference>
<comment type="similarity">
    <text evidence="1">Belongs to the ATP-dependent AMP-binding enzyme family.</text>
</comment>
<sequence length="597" mass="63748">MQELHVASSITTLSQTNTADFVFDNAGTRPQHVALRRRVGDAWQDVTAGAFADEVTAVAKGLVAAGIEAGDRVAVMSKTRYEWTLLDFALFTAGAVVVPIYETSSAEQIEWIVTDSGARGIVVETDEHEQLVAAVRDDAPELAHVWTIDSGAVDEIVAGGTEVAEAEITARRQSVGLDDLASIIYTSGTTGRPKGCELTHRCFVTEAVELMDLLEDFFNEDTSTLLFLPIAHVFGRAIEIGALAVGCTLGHSPDVKNLLEDLAGFKPTFVLAVPRVFEKVYNGAKQKAHADGKGKIFDAAESVAVRYSEATSTGSAPLPLKLAHALFDKLVYGKLRAALGGNCVAAVSGGAPLGARLGHFFRGIGVTIYEGYGLTETTAGITVNRPSAIKVGTVGRPVGGTTVRVAEDGELLFKAPHVFRGYWHNDDATAEALESDGWFHSGDIGEIDDDGFVRITGRKKELIVTAGGKNVAPAVLEDRVRAHWLISQCLVVGDQKPFIGALVTIDPEALPQWLDKAGRSADTTMADLVDDEELRAEVQAAVDDANKAVSKAESIRKFTILPADWTEEGGQMTPSLKVKRNVVHQENADQIAALYGS</sequence>
<dbReference type="Pfam" id="PF23562">
    <property type="entry name" value="AMP-binding_C_3"/>
    <property type="match status" value="1"/>
</dbReference>
<evidence type="ECO:0000313" key="7">
    <source>
        <dbReference type="EMBL" id="SHG59602.1"/>
    </source>
</evidence>
<name>A0A1M5L3D9_9ACTN</name>
<dbReference type="InterPro" id="IPR000873">
    <property type="entry name" value="AMP-dep_synth/lig_dom"/>
</dbReference>
<evidence type="ECO:0000313" key="8">
    <source>
        <dbReference type="Proteomes" id="UP000186132"/>
    </source>
</evidence>
<evidence type="ECO:0000256" key="4">
    <source>
        <dbReference type="ARBA" id="ARBA00023098"/>
    </source>
</evidence>
<dbReference type="Pfam" id="PF00501">
    <property type="entry name" value="AMP-binding"/>
    <property type="match status" value="1"/>
</dbReference>
<keyword evidence="4" id="KW-0443">Lipid metabolism</keyword>
<dbReference type="InterPro" id="IPR020845">
    <property type="entry name" value="AMP-binding_CS"/>
</dbReference>
<dbReference type="PANTHER" id="PTHR43272">
    <property type="entry name" value="LONG-CHAIN-FATTY-ACID--COA LIGASE"/>
    <property type="match status" value="1"/>
</dbReference>